<comment type="caution">
    <text evidence="2">The sequence shown here is derived from an EMBL/GenBank/DDBJ whole genome shotgun (WGS) entry which is preliminary data.</text>
</comment>
<dbReference type="SUPFAM" id="SSF109854">
    <property type="entry name" value="DinB/YfiT-like putative metalloenzymes"/>
    <property type="match status" value="1"/>
</dbReference>
<feature type="domain" description="Mycothiol-dependent maleylpyruvate isomerase metal-binding" evidence="1">
    <location>
        <begin position="22"/>
        <end position="59"/>
    </location>
</feature>
<dbReference type="InterPro" id="IPR034660">
    <property type="entry name" value="DinB/YfiT-like"/>
</dbReference>
<keyword evidence="2" id="KW-0413">Isomerase</keyword>
<proteinExistence type="predicted"/>
<dbReference type="InterPro" id="IPR024344">
    <property type="entry name" value="MDMPI_metal-binding"/>
</dbReference>
<evidence type="ECO:0000313" key="2">
    <source>
        <dbReference type="EMBL" id="TDW18444.1"/>
    </source>
</evidence>
<dbReference type="Proteomes" id="UP000295447">
    <property type="component" value="Unassembled WGS sequence"/>
</dbReference>
<protein>
    <submittedName>
        <fullName evidence="2">Mycothiol maleylpyruvate isomerase-like protein</fullName>
    </submittedName>
</protein>
<dbReference type="GO" id="GO:0046872">
    <property type="term" value="F:metal ion binding"/>
    <property type="evidence" value="ECO:0007669"/>
    <property type="project" value="InterPro"/>
</dbReference>
<gene>
    <name evidence="2" type="ORF">EV650_5032</name>
</gene>
<dbReference type="Gene3D" id="1.20.120.450">
    <property type="entry name" value="dinb family like domain"/>
    <property type="match status" value="1"/>
</dbReference>
<keyword evidence="2" id="KW-0670">Pyruvate</keyword>
<dbReference type="EMBL" id="SODF01000002">
    <property type="protein sequence ID" value="TDW18444.1"/>
    <property type="molecule type" value="Genomic_DNA"/>
</dbReference>
<evidence type="ECO:0000313" key="3">
    <source>
        <dbReference type="Proteomes" id="UP000295447"/>
    </source>
</evidence>
<dbReference type="GO" id="GO:0016853">
    <property type="term" value="F:isomerase activity"/>
    <property type="evidence" value="ECO:0007669"/>
    <property type="project" value="UniProtKB-KW"/>
</dbReference>
<dbReference type="AlphaFoldDB" id="A0A4V3G7B1"/>
<keyword evidence="3" id="KW-1185">Reference proteome</keyword>
<organism evidence="2 3">
    <name type="scientific">Kribbella kalugense</name>
    <dbReference type="NCBI Taxonomy" id="2512221"/>
    <lineage>
        <taxon>Bacteria</taxon>
        <taxon>Bacillati</taxon>
        <taxon>Actinomycetota</taxon>
        <taxon>Actinomycetes</taxon>
        <taxon>Propionibacteriales</taxon>
        <taxon>Kribbellaceae</taxon>
        <taxon>Kribbella</taxon>
    </lineage>
</organism>
<reference evidence="2 3" key="1">
    <citation type="submission" date="2019-03" db="EMBL/GenBank/DDBJ databases">
        <title>Genomic Encyclopedia of Type Strains, Phase III (KMG-III): the genomes of soil and plant-associated and newly described type strains.</title>
        <authorList>
            <person name="Whitman W."/>
        </authorList>
    </citation>
    <scope>NUCLEOTIDE SEQUENCE [LARGE SCALE GENOMIC DNA]</scope>
    <source>
        <strain evidence="2 3">VKM Ac-2570</strain>
    </source>
</reference>
<name>A0A4V3G7B1_9ACTN</name>
<evidence type="ECO:0000259" key="1">
    <source>
        <dbReference type="Pfam" id="PF11716"/>
    </source>
</evidence>
<dbReference type="Pfam" id="PF11716">
    <property type="entry name" value="MDMPI_N"/>
    <property type="match status" value="1"/>
</dbReference>
<sequence>MLDYGLDLSGVEREVALPDLVAEGDELDALVSAEADWSKPTPAVGWTIAHQIAHLAVRQERPNRGRCCWNDGGQVVPRLRRRSVRSIMRFLGTGRS</sequence>
<accession>A0A4V3G7B1</accession>